<dbReference type="InterPro" id="IPR017853">
    <property type="entry name" value="GH"/>
</dbReference>
<evidence type="ECO:0000259" key="1">
    <source>
        <dbReference type="SMART" id="SM00642"/>
    </source>
</evidence>
<dbReference type="PANTHER" id="PTHR10357">
    <property type="entry name" value="ALPHA-AMYLASE FAMILY MEMBER"/>
    <property type="match status" value="1"/>
</dbReference>
<dbReference type="SUPFAM" id="SSF51445">
    <property type="entry name" value="(Trans)glycosidases"/>
    <property type="match status" value="1"/>
</dbReference>
<comment type="caution">
    <text evidence="2">The sequence shown here is derived from an EMBL/GenBank/DDBJ whole genome shotgun (WGS) entry which is preliminary data.</text>
</comment>
<evidence type="ECO:0000313" key="3">
    <source>
        <dbReference type="Proteomes" id="UP001642409"/>
    </source>
</evidence>
<gene>
    <name evidence="2" type="ORF">HINF_LOCUS17506</name>
</gene>
<dbReference type="PANTHER" id="PTHR10357:SF179">
    <property type="entry name" value="NEUTRAL AND BASIC AMINO ACID TRANSPORT PROTEIN RBAT"/>
    <property type="match status" value="1"/>
</dbReference>
<dbReference type="InterPro" id="IPR006047">
    <property type="entry name" value="GH13_cat_dom"/>
</dbReference>
<sequence>MPEWWRERVIYQIYPRSFKDSNGDGVGDLVGITQKLDYLKDLGIGAIWISPFFKSPQADCGYDVSDYRAVDPMFGSDQDFETLLARAHELDIKVIIDLVLNHTSCEHPWFQEARKSKDNPKHDWYIWHDGQKPPQKCTCGEELNNKNDQAWHYNEETNECYLGIFRKEQPEVNWANRELQIEMFNIMKFWLDKSVDGFRLEIMHHHNYVYEEDHILQQKYDKNQLDVLKICKEMRQLIDSYSGERVLLGEVFEENPEITAQFQGNNDRLHVAFNFNFMYSSCNMQAYKNSAQAHYKILEQLSPEGFNQPNFTLGNHDQQEACVQVQGVERGGVNKEDEGLSGHVVNAQGHSDFVLRRGDWDAERGHTKKLACGPACVLLLPCQSVLQGQVAHTNVVDCYWRLFNCQFLASDGRFVHQRSRSTLKLKIAPLILQKINQYQEQLNSQIRAHFFQRVKQRGRFAL</sequence>
<dbReference type="Proteomes" id="UP001642409">
    <property type="component" value="Unassembled WGS sequence"/>
</dbReference>
<dbReference type="Pfam" id="PF00128">
    <property type="entry name" value="Alpha-amylase"/>
    <property type="match status" value="1"/>
</dbReference>
<keyword evidence="3" id="KW-1185">Reference proteome</keyword>
<accession>A0ABP1HV90</accession>
<dbReference type="EMBL" id="CAXDID020000044">
    <property type="protein sequence ID" value="CAL6001585.1"/>
    <property type="molecule type" value="Genomic_DNA"/>
</dbReference>
<dbReference type="Gene3D" id="3.20.20.80">
    <property type="entry name" value="Glycosidases"/>
    <property type="match status" value="1"/>
</dbReference>
<name>A0ABP1HV90_9EUKA</name>
<dbReference type="InterPro" id="IPR045857">
    <property type="entry name" value="O16G_dom_2"/>
</dbReference>
<protein>
    <submittedName>
        <fullName evidence="2">Alpha-glucosidase</fullName>
    </submittedName>
</protein>
<organism evidence="2 3">
    <name type="scientific">Hexamita inflata</name>
    <dbReference type="NCBI Taxonomy" id="28002"/>
    <lineage>
        <taxon>Eukaryota</taxon>
        <taxon>Metamonada</taxon>
        <taxon>Diplomonadida</taxon>
        <taxon>Hexamitidae</taxon>
        <taxon>Hexamitinae</taxon>
        <taxon>Hexamita</taxon>
    </lineage>
</organism>
<reference evidence="2 3" key="1">
    <citation type="submission" date="2024-07" db="EMBL/GenBank/DDBJ databases">
        <authorList>
            <person name="Akdeniz Z."/>
        </authorList>
    </citation>
    <scope>NUCLEOTIDE SEQUENCE [LARGE SCALE GENOMIC DNA]</scope>
</reference>
<dbReference type="Gene3D" id="3.90.400.10">
    <property type="entry name" value="Oligo-1,6-glucosidase, Domain 2"/>
    <property type="match status" value="1"/>
</dbReference>
<feature type="domain" description="Glycosyl hydrolase family 13 catalytic" evidence="1">
    <location>
        <begin position="12"/>
        <end position="368"/>
    </location>
</feature>
<dbReference type="SMART" id="SM00642">
    <property type="entry name" value="Aamy"/>
    <property type="match status" value="1"/>
</dbReference>
<proteinExistence type="predicted"/>
<evidence type="ECO:0000313" key="2">
    <source>
        <dbReference type="EMBL" id="CAL6001585.1"/>
    </source>
</evidence>